<dbReference type="Pfam" id="PF04615">
    <property type="entry name" value="Utp14"/>
    <property type="match status" value="1"/>
</dbReference>
<feature type="compositionally biased region" description="Basic and acidic residues" evidence="4">
    <location>
        <begin position="148"/>
        <end position="161"/>
    </location>
</feature>
<accession>A0A0S4IPC2</accession>
<feature type="compositionally biased region" description="Acidic residues" evidence="4">
    <location>
        <begin position="653"/>
        <end position="672"/>
    </location>
</feature>
<dbReference type="AlphaFoldDB" id="A0A0S4IPC2"/>
<feature type="region of interest" description="Disordered" evidence="4">
    <location>
        <begin position="18"/>
        <end position="38"/>
    </location>
</feature>
<feature type="region of interest" description="Disordered" evidence="4">
    <location>
        <begin position="544"/>
        <end position="583"/>
    </location>
</feature>
<keyword evidence="6" id="KW-1185">Reference proteome</keyword>
<dbReference type="GO" id="GO:0032040">
    <property type="term" value="C:small-subunit processome"/>
    <property type="evidence" value="ECO:0007669"/>
    <property type="project" value="InterPro"/>
</dbReference>
<keyword evidence="3" id="KW-0539">Nucleus</keyword>
<protein>
    <submittedName>
        <fullName evidence="5">Large ribonucleoprotein complex protein, Utp14, putative</fullName>
    </submittedName>
</protein>
<feature type="region of interest" description="Disordered" evidence="4">
    <location>
        <begin position="620"/>
        <end position="731"/>
    </location>
</feature>
<keyword evidence="5" id="KW-0687">Ribonucleoprotein</keyword>
<dbReference type="PANTHER" id="PTHR14150:SF12">
    <property type="entry name" value="U3 SMALL NUCLEOLAR RNA-ASSOCIATED PROTEIN 14 HOMOLOG A"/>
    <property type="match status" value="1"/>
</dbReference>
<feature type="region of interest" description="Disordered" evidence="4">
    <location>
        <begin position="109"/>
        <end position="173"/>
    </location>
</feature>
<evidence type="ECO:0000256" key="2">
    <source>
        <dbReference type="ARBA" id="ARBA00022553"/>
    </source>
</evidence>
<dbReference type="VEuPathDB" id="TriTrypDB:BSAL_58225"/>
<dbReference type="InterPro" id="IPR006709">
    <property type="entry name" value="SSU_processome_Utp14"/>
</dbReference>
<gene>
    <name evidence="5" type="ORF">BSAL_58225</name>
</gene>
<feature type="compositionally biased region" description="Basic and acidic residues" evidence="4">
    <location>
        <begin position="19"/>
        <end position="28"/>
    </location>
</feature>
<evidence type="ECO:0000313" key="5">
    <source>
        <dbReference type="EMBL" id="CUF01669.1"/>
    </source>
</evidence>
<dbReference type="PANTHER" id="PTHR14150">
    <property type="entry name" value="U3 SMALL NUCLEOLAR RNA-ASSOCIATED PROTEIN 14"/>
    <property type="match status" value="1"/>
</dbReference>
<evidence type="ECO:0000256" key="4">
    <source>
        <dbReference type="SAM" id="MobiDB-lite"/>
    </source>
</evidence>
<evidence type="ECO:0000256" key="1">
    <source>
        <dbReference type="ARBA" id="ARBA00004604"/>
    </source>
</evidence>
<dbReference type="OMA" id="EHALSGW"/>
<proteinExistence type="predicted"/>
<evidence type="ECO:0000256" key="3">
    <source>
        <dbReference type="ARBA" id="ARBA00023242"/>
    </source>
</evidence>
<dbReference type="OrthoDB" id="277439at2759"/>
<dbReference type="Proteomes" id="UP000051952">
    <property type="component" value="Unassembled WGS sequence"/>
</dbReference>
<evidence type="ECO:0000313" key="6">
    <source>
        <dbReference type="Proteomes" id="UP000051952"/>
    </source>
</evidence>
<reference evidence="6" key="1">
    <citation type="submission" date="2015-09" db="EMBL/GenBank/DDBJ databases">
        <authorList>
            <consortium name="Pathogen Informatics"/>
        </authorList>
    </citation>
    <scope>NUCLEOTIDE SEQUENCE [LARGE SCALE GENOMIC DNA]</scope>
    <source>
        <strain evidence="6">Lake Konstanz</strain>
    </source>
</reference>
<feature type="region of interest" description="Disordered" evidence="4">
    <location>
        <begin position="301"/>
        <end position="332"/>
    </location>
</feature>
<feature type="compositionally biased region" description="Acidic residues" evidence="4">
    <location>
        <begin position="109"/>
        <end position="126"/>
    </location>
</feature>
<feature type="compositionally biased region" description="Basic residues" evidence="4">
    <location>
        <begin position="136"/>
        <end position="147"/>
    </location>
</feature>
<sequence length="913" mass="102507">MVQRTGLKKAAVGNKKIKRVDDDVDERRAKRKMGGRQVQRKGELNLNNPLIPEELDEDIDDDIAFNSDDEAKYGHFFKDEAPSKKVGKKATSEVKGEFDKLRAYGENEEFEDDFSDDSRDEFDLSEMLDSKEDRKKAKTARRSKREGRKSAPAERLTRESESILGPIEDVDDQTTTRRAAGLHDLLHSAPESASSRRLEAALKNKKILLTDDVDDLVKERTGRAKAREVVAEKLKQYTTVLNVHKEAIHLKFPLQVPDANPVPGTMGSLAASLTSNKRTTPASGLENKMHELLKASGLGGLRSKEAHQPAVAGEQVKFGEGEDDDDDEGEAPKQMNAGYMAKLKSMLSYEIAKRKRFNKIKSKTYRRILRKEKDRDQERRQKALELLNPEAARARLQEKMDKLRAEERATQKHKNTSKWVKHAKQFAKFDNDTKDAIDEQHALRQKLMSKMSEDAGAELEDAADDMSESSEEEMRVDELLAGNKDAESILWQGAETDDAADMTPTDKARRDLLKMGFMTKAKDRSNAQLKNELSDLKEDIRRYHEGQDLLHAPSGAHSKKNSKKARAALEDDEENEITKDVLAEDHATLEEQYGKKLADRKAGKKSSIEAKATITKAAGRTVVGESKSHEKHNVTLKQRGGIRANDESVVAQEENDDIIEDGTEERWDDEESAPSHAAPAPHEDGFAGSRKKAASTRVKILPTSTKRKRDEDIGANAAEAAEPGTAHSGEVISADEKQDMQQYLIARAFAMDDVDEDFLKAKEAQVESIMKPEDKNQSLPGWGEWGGEDERLNSQHKTRVDAKKLERKIQMSALMKARADAQLENVIINHDVDIVPDRHTLHMVPRPFSNPTEFARSMRQPLGPEWNTSLTFKEGTQPRITTTQGVAIDPLDLTSQKKKAKTIRRKLAKKSRD</sequence>
<organism evidence="5 6">
    <name type="scientific">Bodo saltans</name>
    <name type="common">Flagellated protozoan</name>
    <dbReference type="NCBI Taxonomy" id="75058"/>
    <lineage>
        <taxon>Eukaryota</taxon>
        <taxon>Discoba</taxon>
        <taxon>Euglenozoa</taxon>
        <taxon>Kinetoplastea</taxon>
        <taxon>Metakinetoplastina</taxon>
        <taxon>Eubodonida</taxon>
        <taxon>Bodonidae</taxon>
        <taxon>Bodo</taxon>
    </lineage>
</organism>
<feature type="compositionally biased region" description="Basic residues" evidence="4">
    <location>
        <begin position="557"/>
        <end position="566"/>
    </location>
</feature>
<keyword evidence="2" id="KW-0597">Phosphoprotein</keyword>
<dbReference type="GO" id="GO:0006364">
    <property type="term" value="P:rRNA processing"/>
    <property type="evidence" value="ECO:0007669"/>
    <property type="project" value="InterPro"/>
</dbReference>
<dbReference type="EMBL" id="CYKH01000227">
    <property type="protein sequence ID" value="CUF01669.1"/>
    <property type="molecule type" value="Genomic_DNA"/>
</dbReference>
<comment type="subcellular location">
    <subcellularLocation>
        <location evidence="1">Nucleus</location>
        <location evidence="1">Nucleolus</location>
    </subcellularLocation>
</comment>
<name>A0A0S4IPC2_BODSA</name>